<proteinExistence type="predicted"/>
<dbReference type="Proteomes" id="UP000607331">
    <property type="component" value="Unassembled WGS sequence"/>
</dbReference>
<comment type="caution">
    <text evidence="2">The sequence shown here is derived from an EMBL/GenBank/DDBJ whole genome shotgun (WGS) entry which is preliminary data.</text>
</comment>
<dbReference type="EMBL" id="JABBJF010000019">
    <property type="protein sequence ID" value="MBC1187549.1"/>
    <property type="molecule type" value="Genomic_DNA"/>
</dbReference>
<protein>
    <submittedName>
        <fullName evidence="2">Uncharacterized protein</fullName>
    </submittedName>
</protein>
<gene>
    <name evidence="2" type="ORF">HII27_17690</name>
</gene>
<keyword evidence="1" id="KW-0472">Membrane</keyword>
<feature type="transmembrane region" description="Helical" evidence="1">
    <location>
        <begin position="33"/>
        <end position="51"/>
    </location>
</feature>
<evidence type="ECO:0000313" key="3">
    <source>
        <dbReference type="Proteomes" id="UP000607331"/>
    </source>
</evidence>
<keyword evidence="3" id="KW-1185">Reference proteome</keyword>
<name>A0ABR6RX00_9ENTR</name>
<keyword evidence="1" id="KW-1133">Transmembrane helix</keyword>
<keyword evidence="1" id="KW-0812">Transmembrane</keyword>
<reference evidence="2 3" key="1">
    <citation type="submission" date="2020-04" db="EMBL/GenBank/DDBJ databases">
        <title>The draft genome of Kluyvera sichuanensis strain SCKS090646.</title>
        <authorList>
            <person name="Wei L."/>
            <person name="Liu L."/>
            <person name="Feng Y."/>
            <person name="Zong Z."/>
        </authorList>
    </citation>
    <scope>NUCLEOTIDE SEQUENCE [LARGE SCALE GENOMIC DNA]</scope>
    <source>
        <strain evidence="2 3">090646</strain>
    </source>
</reference>
<evidence type="ECO:0000313" key="2">
    <source>
        <dbReference type="EMBL" id="MBC1187549.1"/>
    </source>
</evidence>
<dbReference type="RefSeq" id="WP_185669083.1">
    <property type="nucleotide sequence ID" value="NZ_JABBJF010000019.1"/>
</dbReference>
<evidence type="ECO:0000256" key="1">
    <source>
        <dbReference type="SAM" id="Phobius"/>
    </source>
</evidence>
<organism evidence="2 3">
    <name type="scientific">Kluyvera sichuanensis</name>
    <dbReference type="NCBI Taxonomy" id="2725494"/>
    <lineage>
        <taxon>Bacteria</taxon>
        <taxon>Pseudomonadati</taxon>
        <taxon>Pseudomonadota</taxon>
        <taxon>Gammaproteobacteria</taxon>
        <taxon>Enterobacterales</taxon>
        <taxon>Enterobacteriaceae</taxon>
        <taxon>Kluyvera</taxon>
    </lineage>
</organism>
<accession>A0ABR6RX00</accession>
<sequence length="64" mass="7024">MKMTSIELLGYSAALCFSSVIASQELHSETLELVNPLLFIVVLGSALACLYPRTKKFASRFTRG</sequence>